<dbReference type="Pfam" id="PF01585">
    <property type="entry name" value="G-patch"/>
    <property type="match status" value="1"/>
</dbReference>
<dbReference type="PROSITE" id="PS50174">
    <property type="entry name" value="G_PATCH"/>
    <property type="match status" value="1"/>
</dbReference>
<feature type="compositionally biased region" description="Acidic residues" evidence="2">
    <location>
        <begin position="91"/>
        <end position="104"/>
    </location>
</feature>
<sequence length="529" mass="61785">IWSTATERASNNATTTSSSYRRMPQGISFVSGGLKSGSKIEKKEKKKKPILIESYDSDEDDSDEKHDDEYDDDDDDIEIIEKKRKKRKESSDEDDDSDIQEIQDDSNPPAGSSDEEIEPPIFQRQPPNIQYQRPPPPNTVPVRDAQFGTFEKHTKGIGMKLLKKMGFKEGHGLGKNLQGRALPIQVVKREGKGAVGRYGNEDPNRVKPAAEPQLNEKTRKSKKDAGPVAPQWRKQQREKAPREHYVYKTLDDLLKDQTTKFQHKKAGGATREKIIDMTGREQRVLQNYDSIATKFDSEQVFSLEELTHNLDLVIESCEESMIRAHRRQKFDEDTTVALKYDMNHTEQVMSEEETNISRLNTLLNMINQCEVAVSQVINVSDLFFLQRIFDELRRNYEKEYKKYRLWDLAVPALHSHLKQHLSSYWNICNHDDELIELFSKWKGILEDDIIDLSIDHSNQSKETMDPYHRLIWDVWMPFLRKSILEWNPRQPDHLIDFIEQWAPYLPQWIFDNILDQLIFPILNREVEAW</sequence>
<dbReference type="AlphaFoldDB" id="A0A820YL55"/>
<keyword evidence="5" id="KW-1185">Reference proteome</keyword>
<feature type="domain" description="G-patch" evidence="3">
    <location>
        <begin position="154"/>
        <end position="200"/>
    </location>
</feature>
<organism evidence="4 5">
    <name type="scientific">Rotaria socialis</name>
    <dbReference type="NCBI Taxonomy" id="392032"/>
    <lineage>
        <taxon>Eukaryota</taxon>
        <taxon>Metazoa</taxon>
        <taxon>Spiralia</taxon>
        <taxon>Gnathifera</taxon>
        <taxon>Rotifera</taxon>
        <taxon>Eurotatoria</taxon>
        <taxon>Bdelloidea</taxon>
        <taxon>Philodinida</taxon>
        <taxon>Philodinidae</taxon>
        <taxon>Rotaria</taxon>
    </lineage>
</organism>
<feature type="non-terminal residue" evidence="4">
    <location>
        <position position="529"/>
    </location>
</feature>
<evidence type="ECO:0000256" key="1">
    <source>
        <dbReference type="ARBA" id="ARBA00010900"/>
    </source>
</evidence>
<dbReference type="GO" id="GO:0071008">
    <property type="term" value="C:U2-type post-mRNA release spliceosomal complex"/>
    <property type="evidence" value="ECO:0007669"/>
    <property type="project" value="TreeGrafter"/>
</dbReference>
<dbReference type="EMBL" id="CAJOBP010009312">
    <property type="protein sequence ID" value="CAF4550143.1"/>
    <property type="molecule type" value="Genomic_DNA"/>
</dbReference>
<dbReference type="InterPro" id="IPR022783">
    <property type="entry name" value="GCFC_dom"/>
</dbReference>
<proteinExistence type="inferred from homology"/>
<feature type="compositionally biased region" description="Acidic residues" evidence="2">
    <location>
        <begin position="69"/>
        <end position="78"/>
    </location>
</feature>
<feature type="region of interest" description="Disordered" evidence="2">
    <location>
        <begin position="29"/>
        <end position="145"/>
    </location>
</feature>
<comment type="caution">
    <text evidence="4">The sequence shown here is derived from an EMBL/GenBank/DDBJ whole genome shotgun (WGS) entry which is preliminary data.</text>
</comment>
<dbReference type="PANTHER" id="PTHR23329:SF1">
    <property type="entry name" value="TUFTELIN-INTERACTING PROTEIN 11"/>
    <property type="match status" value="1"/>
</dbReference>
<evidence type="ECO:0000313" key="5">
    <source>
        <dbReference type="Proteomes" id="UP000663873"/>
    </source>
</evidence>
<dbReference type="GO" id="GO:0000390">
    <property type="term" value="P:spliceosomal complex disassembly"/>
    <property type="evidence" value="ECO:0007669"/>
    <property type="project" value="InterPro"/>
</dbReference>
<evidence type="ECO:0000259" key="3">
    <source>
        <dbReference type="PROSITE" id="PS50174"/>
    </source>
</evidence>
<name>A0A820YL55_9BILA</name>
<protein>
    <recommendedName>
        <fullName evidence="3">G-patch domain-containing protein</fullName>
    </recommendedName>
</protein>
<dbReference type="PANTHER" id="PTHR23329">
    <property type="entry name" value="TUFTELIN-INTERACTING PROTEIN 11-RELATED"/>
    <property type="match status" value="1"/>
</dbReference>
<feature type="region of interest" description="Disordered" evidence="2">
    <location>
        <begin position="1"/>
        <end position="20"/>
    </location>
</feature>
<dbReference type="SMART" id="SM00443">
    <property type="entry name" value="G_patch"/>
    <property type="match status" value="1"/>
</dbReference>
<dbReference type="InterPro" id="IPR045211">
    <property type="entry name" value="TFP11/STIP/Ntr1"/>
</dbReference>
<evidence type="ECO:0000256" key="2">
    <source>
        <dbReference type="SAM" id="MobiDB-lite"/>
    </source>
</evidence>
<dbReference type="Proteomes" id="UP000663873">
    <property type="component" value="Unassembled WGS sequence"/>
</dbReference>
<dbReference type="InterPro" id="IPR000467">
    <property type="entry name" value="G_patch_dom"/>
</dbReference>
<dbReference type="Pfam" id="PF07842">
    <property type="entry name" value="GCFC"/>
    <property type="match status" value="1"/>
</dbReference>
<dbReference type="GO" id="GO:0003676">
    <property type="term" value="F:nucleic acid binding"/>
    <property type="evidence" value="ECO:0007669"/>
    <property type="project" value="InterPro"/>
</dbReference>
<comment type="similarity">
    <text evidence="1">Belongs to the TFP11/STIP family.</text>
</comment>
<gene>
    <name evidence="4" type="ORF">UJA718_LOCUS29309</name>
</gene>
<feature type="non-terminal residue" evidence="4">
    <location>
        <position position="1"/>
    </location>
</feature>
<reference evidence="4" key="1">
    <citation type="submission" date="2021-02" db="EMBL/GenBank/DDBJ databases">
        <authorList>
            <person name="Nowell W R."/>
        </authorList>
    </citation>
    <scope>NUCLEOTIDE SEQUENCE</scope>
</reference>
<accession>A0A820YL55</accession>
<evidence type="ECO:0000313" key="4">
    <source>
        <dbReference type="EMBL" id="CAF4550143.1"/>
    </source>
</evidence>
<feature type="compositionally biased region" description="Low complexity" evidence="2">
    <location>
        <begin position="123"/>
        <end position="132"/>
    </location>
</feature>
<feature type="region of interest" description="Disordered" evidence="2">
    <location>
        <begin position="194"/>
        <end position="241"/>
    </location>
</feature>